<sequence length="56" mass="6186">GSCAGREHSARFGDCGRHESWRGAQDSLPHRPRELLRRGARCWGRADRAREAAGGV</sequence>
<gene>
    <name evidence="2" type="ORF">AVDCRST_MAG82-2066</name>
</gene>
<feature type="compositionally biased region" description="Basic and acidic residues" evidence="1">
    <location>
        <begin position="1"/>
        <end position="21"/>
    </location>
</feature>
<name>A0A6J4Q4U1_9ACTN</name>
<protein>
    <submittedName>
        <fullName evidence="2">Uncharacterized protein</fullName>
    </submittedName>
</protein>
<proteinExistence type="predicted"/>
<feature type="region of interest" description="Disordered" evidence="1">
    <location>
        <begin position="1"/>
        <end position="30"/>
    </location>
</feature>
<organism evidence="2">
    <name type="scientific">uncultured Rubrobacteraceae bacterium</name>
    <dbReference type="NCBI Taxonomy" id="349277"/>
    <lineage>
        <taxon>Bacteria</taxon>
        <taxon>Bacillati</taxon>
        <taxon>Actinomycetota</taxon>
        <taxon>Rubrobacteria</taxon>
        <taxon>Rubrobacterales</taxon>
        <taxon>Rubrobacteraceae</taxon>
        <taxon>environmental samples</taxon>
    </lineage>
</organism>
<feature type="non-terminal residue" evidence="2">
    <location>
        <position position="1"/>
    </location>
</feature>
<evidence type="ECO:0000313" key="2">
    <source>
        <dbReference type="EMBL" id="CAA9430382.1"/>
    </source>
</evidence>
<reference evidence="2" key="1">
    <citation type="submission" date="2020-02" db="EMBL/GenBank/DDBJ databases">
        <authorList>
            <person name="Meier V. D."/>
        </authorList>
    </citation>
    <scope>NUCLEOTIDE SEQUENCE</scope>
    <source>
        <strain evidence="2">AVDCRST_MAG82</strain>
    </source>
</reference>
<dbReference type="AlphaFoldDB" id="A0A6J4Q4U1"/>
<evidence type="ECO:0000256" key="1">
    <source>
        <dbReference type="SAM" id="MobiDB-lite"/>
    </source>
</evidence>
<feature type="non-terminal residue" evidence="2">
    <location>
        <position position="56"/>
    </location>
</feature>
<dbReference type="EMBL" id="CADCVA010000288">
    <property type="protein sequence ID" value="CAA9430382.1"/>
    <property type="molecule type" value="Genomic_DNA"/>
</dbReference>
<accession>A0A6J4Q4U1</accession>